<dbReference type="InterPro" id="IPR011990">
    <property type="entry name" value="TPR-like_helical_dom_sf"/>
</dbReference>
<name>A0AAV9C961_ACOCL</name>
<gene>
    <name evidence="4" type="ORF">QJS10_CPB20g00317</name>
</gene>
<dbReference type="Pfam" id="PF01535">
    <property type="entry name" value="PPR"/>
    <property type="match status" value="1"/>
</dbReference>
<dbReference type="AlphaFoldDB" id="A0AAV9C961"/>
<accession>A0AAV9C961</accession>
<dbReference type="Gene3D" id="1.25.40.10">
    <property type="entry name" value="Tetratricopeptide repeat domain"/>
    <property type="match status" value="1"/>
</dbReference>
<evidence type="ECO:0000256" key="2">
    <source>
        <dbReference type="ARBA" id="ARBA00022737"/>
    </source>
</evidence>
<reference evidence="4" key="1">
    <citation type="journal article" date="2023" name="Nat. Commun.">
        <title>Diploid and tetraploid genomes of Acorus and the evolution of monocots.</title>
        <authorList>
            <person name="Ma L."/>
            <person name="Liu K.W."/>
            <person name="Li Z."/>
            <person name="Hsiao Y.Y."/>
            <person name="Qi Y."/>
            <person name="Fu T."/>
            <person name="Tang G.D."/>
            <person name="Zhang D."/>
            <person name="Sun W.H."/>
            <person name="Liu D.K."/>
            <person name="Li Y."/>
            <person name="Chen G.Z."/>
            <person name="Liu X.D."/>
            <person name="Liao X.Y."/>
            <person name="Jiang Y.T."/>
            <person name="Yu X."/>
            <person name="Hao Y."/>
            <person name="Huang J."/>
            <person name="Zhao X.W."/>
            <person name="Ke S."/>
            <person name="Chen Y.Y."/>
            <person name="Wu W.L."/>
            <person name="Hsu J.L."/>
            <person name="Lin Y.F."/>
            <person name="Huang M.D."/>
            <person name="Li C.Y."/>
            <person name="Huang L."/>
            <person name="Wang Z.W."/>
            <person name="Zhao X."/>
            <person name="Zhong W.Y."/>
            <person name="Peng D.H."/>
            <person name="Ahmad S."/>
            <person name="Lan S."/>
            <person name="Zhang J.S."/>
            <person name="Tsai W.C."/>
            <person name="Van de Peer Y."/>
            <person name="Liu Z.J."/>
        </authorList>
    </citation>
    <scope>NUCLEOTIDE SEQUENCE</scope>
    <source>
        <strain evidence="4">CP</strain>
    </source>
</reference>
<dbReference type="InterPro" id="IPR002885">
    <property type="entry name" value="PPR_rpt"/>
</dbReference>
<comment type="caution">
    <text evidence="4">The sequence shown here is derived from an EMBL/GenBank/DDBJ whole genome shotgun (WGS) entry which is preliminary data.</text>
</comment>
<sequence length="98" mass="10945">MGFLKMGKVESALEIFHDMEGWGIFPDIVTYNTMLRGFCDAGDLEQALNLVERMRKEGRQLDAIAYSALSDAMGRAGRMGDLEKLMSQSMEVGVQYNS</sequence>
<evidence type="ECO:0000256" key="1">
    <source>
        <dbReference type="ARBA" id="ARBA00007626"/>
    </source>
</evidence>
<keyword evidence="2" id="KW-0677">Repeat</keyword>
<feature type="repeat" description="PPR" evidence="3">
    <location>
        <begin position="27"/>
        <end position="61"/>
    </location>
</feature>
<organism evidence="4 5">
    <name type="scientific">Acorus calamus</name>
    <name type="common">Sweet flag</name>
    <dbReference type="NCBI Taxonomy" id="4465"/>
    <lineage>
        <taxon>Eukaryota</taxon>
        <taxon>Viridiplantae</taxon>
        <taxon>Streptophyta</taxon>
        <taxon>Embryophyta</taxon>
        <taxon>Tracheophyta</taxon>
        <taxon>Spermatophyta</taxon>
        <taxon>Magnoliopsida</taxon>
        <taxon>Liliopsida</taxon>
        <taxon>Acoraceae</taxon>
        <taxon>Acorus</taxon>
    </lineage>
</organism>
<dbReference type="Proteomes" id="UP001180020">
    <property type="component" value="Unassembled WGS sequence"/>
</dbReference>
<evidence type="ECO:0000313" key="5">
    <source>
        <dbReference type="Proteomes" id="UP001180020"/>
    </source>
</evidence>
<proteinExistence type="inferred from homology"/>
<dbReference type="PANTHER" id="PTHR47447">
    <property type="entry name" value="OS03G0856100 PROTEIN"/>
    <property type="match status" value="1"/>
</dbReference>
<dbReference type="PANTHER" id="PTHR47447:SF28">
    <property type="entry name" value="PENTACOTRIPEPTIDE-REPEAT REGION OF PRORP DOMAIN-CONTAINING PROTEIN"/>
    <property type="match status" value="1"/>
</dbReference>
<dbReference type="EMBL" id="JAUJYO010000020">
    <property type="protein sequence ID" value="KAK1284971.1"/>
    <property type="molecule type" value="Genomic_DNA"/>
</dbReference>
<comment type="similarity">
    <text evidence="1">Belongs to the PPR family. P subfamily.</text>
</comment>
<dbReference type="Pfam" id="PF13041">
    <property type="entry name" value="PPR_2"/>
    <property type="match status" value="1"/>
</dbReference>
<reference evidence="4" key="2">
    <citation type="submission" date="2023-06" db="EMBL/GenBank/DDBJ databases">
        <authorList>
            <person name="Ma L."/>
            <person name="Liu K.-W."/>
            <person name="Li Z."/>
            <person name="Hsiao Y.-Y."/>
            <person name="Qi Y."/>
            <person name="Fu T."/>
            <person name="Tang G."/>
            <person name="Zhang D."/>
            <person name="Sun W.-H."/>
            <person name="Liu D.-K."/>
            <person name="Li Y."/>
            <person name="Chen G.-Z."/>
            <person name="Liu X.-D."/>
            <person name="Liao X.-Y."/>
            <person name="Jiang Y.-T."/>
            <person name="Yu X."/>
            <person name="Hao Y."/>
            <person name="Huang J."/>
            <person name="Zhao X.-W."/>
            <person name="Ke S."/>
            <person name="Chen Y.-Y."/>
            <person name="Wu W.-L."/>
            <person name="Hsu J.-L."/>
            <person name="Lin Y.-F."/>
            <person name="Huang M.-D."/>
            <person name="Li C.-Y."/>
            <person name="Huang L."/>
            <person name="Wang Z.-W."/>
            <person name="Zhao X."/>
            <person name="Zhong W.-Y."/>
            <person name="Peng D.-H."/>
            <person name="Ahmad S."/>
            <person name="Lan S."/>
            <person name="Zhang J.-S."/>
            <person name="Tsai W.-C."/>
            <person name="Van De Peer Y."/>
            <person name="Liu Z.-J."/>
        </authorList>
    </citation>
    <scope>NUCLEOTIDE SEQUENCE</scope>
    <source>
        <strain evidence="4">CP</strain>
        <tissue evidence="4">Leaves</tissue>
    </source>
</reference>
<keyword evidence="5" id="KW-1185">Reference proteome</keyword>
<protein>
    <submittedName>
        <fullName evidence="4">Pentatricopeptide repeat-containing protein</fullName>
    </submittedName>
</protein>
<dbReference type="NCBIfam" id="TIGR00756">
    <property type="entry name" value="PPR"/>
    <property type="match status" value="2"/>
</dbReference>
<dbReference type="PROSITE" id="PS51375">
    <property type="entry name" value="PPR"/>
    <property type="match status" value="1"/>
</dbReference>
<evidence type="ECO:0000313" key="4">
    <source>
        <dbReference type="EMBL" id="KAK1284971.1"/>
    </source>
</evidence>
<evidence type="ECO:0000256" key="3">
    <source>
        <dbReference type="PROSITE-ProRule" id="PRU00708"/>
    </source>
</evidence>